<dbReference type="PATRIC" id="fig|134601.6.peg.5478"/>
<keyword evidence="3" id="KW-0520">NAD</keyword>
<accession>A0A0K0XBX5</accession>
<feature type="domain" description="6-phosphogluconate dehydrogenase NADP-binding" evidence="5">
    <location>
        <begin position="3"/>
        <end position="158"/>
    </location>
</feature>
<evidence type="ECO:0000256" key="1">
    <source>
        <dbReference type="ARBA" id="ARBA00009080"/>
    </source>
</evidence>
<dbReference type="PIRSF" id="PIRSF000103">
    <property type="entry name" value="HIBADH"/>
    <property type="match status" value="1"/>
</dbReference>
<dbReference type="EMBL" id="CP012150">
    <property type="protein sequence ID" value="AKS34857.1"/>
    <property type="molecule type" value="Genomic_DNA"/>
</dbReference>
<keyword evidence="2" id="KW-0560">Oxidoreductase</keyword>
<dbReference type="InterPro" id="IPR015815">
    <property type="entry name" value="HIBADH-related"/>
</dbReference>
<feature type="domain" description="3-hydroxyisobutyrate dehydrogenase-like NAD-binding" evidence="6">
    <location>
        <begin position="161"/>
        <end position="260"/>
    </location>
</feature>
<sequence>MMIGLIGVGDMGLPMSGHLVAGGFDVLACDVDTDRLAAAVAAGAGAAAGVTDLARAADIVISCLRTDDQLIDVVEEFVPHGHRGQLLVVAGTHSLGVMRHLAELVEAQGIRLVDAPVVFGAQGARDGNLLSLCGGETDDVERARPVLMAYSRGVEHVGPLGAGQLAKTCNNLLHWIHCVANFETLAIAKRYGVDPQRMREVLMRCPGDNGTLRRWDSTRFTWHEKDMDFVIDLAQRAGLVLPLSGHVDQLVKTMSAADVADLLYGPECAYLGRRIVPLSPGDGGL</sequence>
<proteinExistence type="inferred from homology"/>
<reference evidence="7 8" key="1">
    <citation type="submission" date="2015-07" db="EMBL/GenBank/DDBJ databases">
        <title>Complete genome sequence of Mycobacterium goodii X7B, a facultative thermophilic biodesulfurizing bacterium.</title>
        <authorList>
            <person name="Yu B."/>
            <person name="Li F."/>
            <person name="Xu P."/>
        </authorList>
    </citation>
    <scope>NUCLEOTIDE SEQUENCE [LARGE SCALE GENOMIC DNA]</scope>
    <source>
        <strain evidence="7 8">X7B</strain>
    </source>
</reference>
<protein>
    <recommendedName>
        <fullName evidence="9">Oxidoreductase</fullName>
    </recommendedName>
</protein>
<dbReference type="GO" id="GO:0016491">
    <property type="term" value="F:oxidoreductase activity"/>
    <property type="evidence" value="ECO:0007669"/>
    <property type="project" value="UniProtKB-KW"/>
</dbReference>
<dbReference type="STRING" id="134601.AFA91_26510"/>
<dbReference type="Gene3D" id="1.10.1040.10">
    <property type="entry name" value="N-(1-d-carboxylethyl)-l-norvaline Dehydrogenase, domain 2"/>
    <property type="match status" value="1"/>
</dbReference>
<dbReference type="PANTHER" id="PTHR43060">
    <property type="entry name" value="3-HYDROXYISOBUTYRATE DEHYDROGENASE-LIKE 1, MITOCHONDRIAL-RELATED"/>
    <property type="match status" value="1"/>
</dbReference>
<dbReference type="AlphaFoldDB" id="A0A0K0XBX5"/>
<dbReference type="InterPro" id="IPR006115">
    <property type="entry name" value="6PGDH_NADP-bd"/>
</dbReference>
<dbReference type="SUPFAM" id="SSF48179">
    <property type="entry name" value="6-phosphogluconate dehydrogenase C-terminal domain-like"/>
    <property type="match status" value="1"/>
</dbReference>
<dbReference type="PANTHER" id="PTHR43060:SF15">
    <property type="entry name" value="3-HYDROXYISOBUTYRATE DEHYDROGENASE-LIKE 1, MITOCHONDRIAL-RELATED"/>
    <property type="match status" value="1"/>
</dbReference>
<evidence type="ECO:0000313" key="7">
    <source>
        <dbReference type="EMBL" id="AKS34857.1"/>
    </source>
</evidence>
<dbReference type="SUPFAM" id="SSF51735">
    <property type="entry name" value="NAD(P)-binding Rossmann-fold domains"/>
    <property type="match status" value="1"/>
</dbReference>
<evidence type="ECO:0000256" key="2">
    <source>
        <dbReference type="ARBA" id="ARBA00023002"/>
    </source>
</evidence>
<dbReference type="RefSeq" id="WP_049747313.1">
    <property type="nucleotide sequence ID" value="NZ_CP012150.1"/>
</dbReference>
<dbReference type="Pfam" id="PF14833">
    <property type="entry name" value="NAD_binding_11"/>
    <property type="match status" value="1"/>
</dbReference>
<feature type="active site" evidence="4">
    <location>
        <position position="167"/>
    </location>
</feature>
<gene>
    <name evidence="7" type="ORF">AFA91_26510</name>
</gene>
<dbReference type="OrthoDB" id="3185659at2"/>
<evidence type="ECO:0000313" key="8">
    <source>
        <dbReference type="Proteomes" id="UP000062255"/>
    </source>
</evidence>
<dbReference type="InterPro" id="IPR008927">
    <property type="entry name" value="6-PGluconate_DH-like_C_sf"/>
</dbReference>
<evidence type="ECO:0000256" key="3">
    <source>
        <dbReference type="ARBA" id="ARBA00023027"/>
    </source>
</evidence>
<dbReference type="GO" id="GO:0050661">
    <property type="term" value="F:NADP binding"/>
    <property type="evidence" value="ECO:0007669"/>
    <property type="project" value="InterPro"/>
</dbReference>
<evidence type="ECO:0000259" key="5">
    <source>
        <dbReference type="Pfam" id="PF03446"/>
    </source>
</evidence>
<dbReference type="Gene3D" id="3.40.50.720">
    <property type="entry name" value="NAD(P)-binding Rossmann-like Domain"/>
    <property type="match status" value="1"/>
</dbReference>
<dbReference type="KEGG" id="mgo:AFA91_26510"/>
<evidence type="ECO:0000256" key="4">
    <source>
        <dbReference type="PIRSR" id="PIRSR000103-1"/>
    </source>
</evidence>
<organism evidence="7 8">
    <name type="scientific">Mycolicibacterium goodii</name>
    <name type="common">Mycobacterium goodii</name>
    <dbReference type="NCBI Taxonomy" id="134601"/>
    <lineage>
        <taxon>Bacteria</taxon>
        <taxon>Bacillati</taxon>
        <taxon>Actinomycetota</taxon>
        <taxon>Actinomycetes</taxon>
        <taxon>Mycobacteriales</taxon>
        <taxon>Mycobacteriaceae</taxon>
        <taxon>Mycolicibacterium</taxon>
    </lineage>
</organism>
<comment type="similarity">
    <text evidence="1">Belongs to the HIBADH-related family.</text>
</comment>
<name>A0A0K0XBX5_MYCGD</name>
<dbReference type="InterPro" id="IPR013328">
    <property type="entry name" value="6PGD_dom2"/>
</dbReference>
<dbReference type="GO" id="GO:0051287">
    <property type="term" value="F:NAD binding"/>
    <property type="evidence" value="ECO:0007669"/>
    <property type="project" value="InterPro"/>
</dbReference>
<dbReference type="InterPro" id="IPR036291">
    <property type="entry name" value="NAD(P)-bd_dom_sf"/>
</dbReference>
<evidence type="ECO:0000259" key="6">
    <source>
        <dbReference type="Pfam" id="PF14833"/>
    </source>
</evidence>
<dbReference type="InterPro" id="IPR029154">
    <property type="entry name" value="HIBADH-like_NADP-bd"/>
</dbReference>
<evidence type="ECO:0008006" key="9">
    <source>
        <dbReference type="Google" id="ProtNLM"/>
    </source>
</evidence>
<dbReference type="Proteomes" id="UP000062255">
    <property type="component" value="Chromosome"/>
</dbReference>
<dbReference type="Pfam" id="PF03446">
    <property type="entry name" value="NAD_binding_2"/>
    <property type="match status" value="1"/>
</dbReference>